<keyword evidence="2" id="KW-1185">Reference proteome</keyword>
<reference evidence="1 2" key="1">
    <citation type="journal article" date="2022" name="Nat. Ecol. Evol.">
        <title>A masculinizing supergene underlies an exaggerated male reproductive morph in a spider.</title>
        <authorList>
            <person name="Hendrickx F."/>
            <person name="De Corte Z."/>
            <person name="Sonet G."/>
            <person name="Van Belleghem S.M."/>
            <person name="Kostlbacher S."/>
            <person name="Vangestel C."/>
        </authorList>
    </citation>
    <scope>NUCLEOTIDE SEQUENCE [LARGE SCALE GENOMIC DNA]</scope>
    <source>
        <strain evidence="1">W744_W776</strain>
    </source>
</reference>
<dbReference type="Proteomes" id="UP000827092">
    <property type="component" value="Unassembled WGS sequence"/>
</dbReference>
<dbReference type="EMBL" id="JAFNEN010000150">
    <property type="protein sequence ID" value="KAG8191850.1"/>
    <property type="molecule type" value="Genomic_DNA"/>
</dbReference>
<name>A0AAV6V502_9ARAC</name>
<dbReference type="AlphaFoldDB" id="A0AAV6V502"/>
<organism evidence="1 2">
    <name type="scientific">Oedothorax gibbosus</name>
    <dbReference type="NCBI Taxonomy" id="931172"/>
    <lineage>
        <taxon>Eukaryota</taxon>
        <taxon>Metazoa</taxon>
        <taxon>Ecdysozoa</taxon>
        <taxon>Arthropoda</taxon>
        <taxon>Chelicerata</taxon>
        <taxon>Arachnida</taxon>
        <taxon>Araneae</taxon>
        <taxon>Araneomorphae</taxon>
        <taxon>Entelegynae</taxon>
        <taxon>Araneoidea</taxon>
        <taxon>Linyphiidae</taxon>
        <taxon>Erigoninae</taxon>
        <taxon>Oedothorax</taxon>
    </lineage>
</organism>
<sequence length="97" mass="11268">MTPRPSSSDLIRLDQPFEVTVSPNPVISKQNNRLLKDPHKGWILTKLRVTPLRTHIPQEEVWFVLIRAVADCPMFTFAIEITGENRKWKGIPHLLMR</sequence>
<protein>
    <submittedName>
        <fullName evidence="1">Uncharacterized protein</fullName>
    </submittedName>
</protein>
<evidence type="ECO:0000313" key="2">
    <source>
        <dbReference type="Proteomes" id="UP000827092"/>
    </source>
</evidence>
<evidence type="ECO:0000313" key="1">
    <source>
        <dbReference type="EMBL" id="KAG8191850.1"/>
    </source>
</evidence>
<comment type="caution">
    <text evidence="1">The sequence shown here is derived from an EMBL/GenBank/DDBJ whole genome shotgun (WGS) entry which is preliminary data.</text>
</comment>
<proteinExistence type="predicted"/>
<gene>
    <name evidence="1" type="ORF">JTE90_019786</name>
</gene>
<accession>A0AAV6V502</accession>